<gene>
    <name evidence="2" type="ORF">SAMN02745746_00773</name>
</gene>
<keyword evidence="1" id="KW-0812">Transmembrane</keyword>
<dbReference type="Proteomes" id="UP000192920">
    <property type="component" value="Unassembled WGS sequence"/>
</dbReference>
<reference evidence="3" key="1">
    <citation type="submission" date="2017-04" db="EMBL/GenBank/DDBJ databases">
        <authorList>
            <person name="Varghese N."/>
            <person name="Submissions S."/>
        </authorList>
    </citation>
    <scope>NUCLEOTIDE SEQUENCE [LARGE SCALE GENOMIC DNA]</scope>
    <source>
        <strain evidence="3">DSM 22618</strain>
    </source>
</reference>
<keyword evidence="3" id="KW-1185">Reference proteome</keyword>
<keyword evidence="1" id="KW-1133">Transmembrane helix</keyword>
<feature type="transmembrane region" description="Helical" evidence="1">
    <location>
        <begin position="207"/>
        <end position="229"/>
    </location>
</feature>
<feature type="transmembrane region" description="Helical" evidence="1">
    <location>
        <begin position="12"/>
        <end position="33"/>
    </location>
</feature>
<name>A0A1Y6BB25_9NEIS</name>
<accession>A0A1Y6BB25</accession>
<protein>
    <submittedName>
        <fullName evidence="2">Uncharacterized protein</fullName>
    </submittedName>
</protein>
<evidence type="ECO:0000313" key="2">
    <source>
        <dbReference type="EMBL" id="SMF02100.1"/>
    </source>
</evidence>
<dbReference type="EMBL" id="FXAG01000003">
    <property type="protein sequence ID" value="SMF02100.1"/>
    <property type="molecule type" value="Genomic_DNA"/>
</dbReference>
<keyword evidence="1" id="KW-0472">Membrane</keyword>
<sequence length="261" mass="28274">MLQKLENAYLAILRFVVLAVAGLLLISVGLLGMNALKLMKQEPPVAKAEPKVTSQEIIHVVTAPATPSAPASQGGDTPQPVKSVDPLAADYTRAANAVINFGVKVSSGAIHVERKEVIQVLKNRGKDIKELGHEEAFIKGLADVFEKALTTPSVIRSASEAAPFDVVNRIMENYVTSFNQQIDAVNAKNAQAQQKYLDDKAEGMQSLYYAAGAFGTFLMIVFLSIIIRIERNLRNLERIPAQPKTVQGVTQEPELVHSTAS</sequence>
<proteinExistence type="predicted"/>
<organism evidence="2 3">
    <name type="scientific">Pseudogulbenkiania subflava DSM 22618</name>
    <dbReference type="NCBI Taxonomy" id="1123014"/>
    <lineage>
        <taxon>Bacteria</taxon>
        <taxon>Pseudomonadati</taxon>
        <taxon>Pseudomonadota</taxon>
        <taxon>Betaproteobacteria</taxon>
        <taxon>Neisseriales</taxon>
        <taxon>Chromobacteriaceae</taxon>
        <taxon>Pseudogulbenkiania</taxon>
    </lineage>
</organism>
<evidence type="ECO:0000256" key="1">
    <source>
        <dbReference type="SAM" id="Phobius"/>
    </source>
</evidence>
<dbReference type="RefSeq" id="WP_085275116.1">
    <property type="nucleotide sequence ID" value="NZ_FXAG01000003.1"/>
</dbReference>
<evidence type="ECO:0000313" key="3">
    <source>
        <dbReference type="Proteomes" id="UP000192920"/>
    </source>
</evidence>
<dbReference type="AlphaFoldDB" id="A0A1Y6BB25"/>